<gene>
    <name evidence="1" type="ORF">OLEA9_A034503</name>
</gene>
<reference evidence="1 2" key="1">
    <citation type="submission" date="2019-12" db="EMBL/GenBank/DDBJ databases">
        <authorList>
            <person name="Alioto T."/>
            <person name="Alioto T."/>
            <person name="Gomez Garrido J."/>
        </authorList>
    </citation>
    <scope>NUCLEOTIDE SEQUENCE [LARGE SCALE GENOMIC DNA]</scope>
</reference>
<dbReference type="Gramene" id="OE9A034503T1">
    <property type="protein sequence ID" value="OE9A034503C1"/>
    <property type="gene ID" value="OE9A034503"/>
</dbReference>
<protein>
    <submittedName>
        <fullName evidence="1">Uncharacterized protein</fullName>
    </submittedName>
</protein>
<proteinExistence type="predicted"/>
<name>A0A8S0T7N9_OLEEU</name>
<dbReference type="AlphaFoldDB" id="A0A8S0T7N9"/>
<accession>A0A8S0T7N9</accession>
<evidence type="ECO:0000313" key="1">
    <source>
        <dbReference type="EMBL" id="CAA3001212.1"/>
    </source>
</evidence>
<dbReference type="EMBL" id="CACTIH010005743">
    <property type="protein sequence ID" value="CAA3001212.1"/>
    <property type="molecule type" value="Genomic_DNA"/>
</dbReference>
<keyword evidence="2" id="KW-1185">Reference proteome</keyword>
<dbReference type="Proteomes" id="UP000594638">
    <property type="component" value="Unassembled WGS sequence"/>
</dbReference>
<comment type="caution">
    <text evidence="1">The sequence shown here is derived from an EMBL/GenBank/DDBJ whole genome shotgun (WGS) entry which is preliminary data.</text>
</comment>
<evidence type="ECO:0000313" key="2">
    <source>
        <dbReference type="Proteomes" id="UP000594638"/>
    </source>
</evidence>
<organism evidence="1 2">
    <name type="scientific">Olea europaea subsp. europaea</name>
    <dbReference type="NCBI Taxonomy" id="158383"/>
    <lineage>
        <taxon>Eukaryota</taxon>
        <taxon>Viridiplantae</taxon>
        <taxon>Streptophyta</taxon>
        <taxon>Embryophyta</taxon>
        <taxon>Tracheophyta</taxon>
        <taxon>Spermatophyta</taxon>
        <taxon>Magnoliopsida</taxon>
        <taxon>eudicotyledons</taxon>
        <taxon>Gunneridae</taxon>
        <taxon>Pentapetalae</taxon>
        <taxon>asterids</taxon>
        <taxon>lamiids</taxon>
        <taxon>Lamiales</taxon>
        <taxon>Oleaceae</taxon>
        <taxon>Oleeae</taxon>
        <taxon>Olea</taxon>
    </lineage>
</organism>
<sequence length="112" mass="12524">MHPTTVLRHPRRPRCHQHSLAGGVATAISTVISLRPIVPVAHRCLTVIARKCLIILGLCTVTRSTTLMSPTGRCRLMELWPNNTPSEVVQKLHQTVEERHQTDDMADHARPP</sequence>